<dbReference type="PANTHER" id="PTHR45618">
    <property type="entry name" value="MITOCHONDRIAL DICARBOXYLATE CARRIER-RELATED"/>
    <property type="match status" value="1"/>
</dbReference>
<dbReference type="PROSITE" id="PS50920">
    <property type="entry name" value="SOLCAR"/>
    <property type="match status" value="3"/>
</dbReference>
<evidence type="ECO:0000256" key="5">
    <source>
        <dbReference type="ARBA" id="ARBA00022737"/>
    </source>
</evidence>
<dbReference type="Pfam" id="PF00153">
    <property type="entry name" value="Mito_carr"/>
    <property type="match status" value="3"/>
</dbReference>
<feature type="repeat" description="Solcar" evidence="9">
    <location>
        <begin position="102"/>
        <end position="189"/>
    </location>
</feature>
<keyword evidence="3 10" id="KW-0813">Transport</keyword>
<gene>
    <name evidence="11" type="ORF">NLU13_4106</name>
</gene>
<evidence type="ECO:0000256" key="6">
    <source>
        <dbReference type="ARBA" id="ARBA00022792"/>
    </source>
</evidence>
<dbReference type="InterPro" id="IPR023395">
    <property type="entry name" value="MCP_dom_sf"/>
</dbReference>
<dbReference type="EMBL" id="JAPDFR010000003">
    <property type="protein sequence ID" value="KAK0387861.1"/>
    <property type="molecule type" value="Genomic_DNA"/>
</dbReference>
<evidence type="ECO:0000256" key="3">
    <source>
        <dbReference type="ARBA" id="ARBA00022448"/>
    </source>
</evidence>
<proteinExistence type="inferred from homology"/>
<keyword evidence="6" id="KW-0999">Mitochondrion inner membrane</keyword>
<protein>
    <submittedName>
        <fullName evidence="11">Uncharacterized protein</fullName>
    </submittedName>
</protein>
<dbReference type="GO" id="GO:0016020">
    <property type="term" value="C:membrane"/>
    <property type="evidence" value="ECO:0007669"/>
    <property type="project" value="UniProtKB-SubCell"/>
</dbReference>
<keyword evidence="12" id="KW-1185">Reference proteome</keyword>
<comment type="similarity">
    <text evidence="2 10">Belongs to the mitochondrial carrier (TC 2.A.29) family.</text>
</comment>
<name>A0AA39GIL2_SARSR</name>
<keyword evidence="7" id="KW-1133">Transmembrane helix</keyword>
<dbReference type="SUPFAM" id="SSF103506">
    <property type="entry name" value="Mitochondrial carrier"/>
    <property type="match status" value="1"/>
</dbReference>
<dbReference type="InterPro" id="IPR018108">
    <property type="entry name" value="MCP_transmembrane"/>
</dbReference>
<evidence type="ECO:0000313" key="12">
    <source>
        <dbReference type="Proteomes" id="UP001175261"/>
    </source>
</evidence>
<comment type="caution">
    <text evidence="11">The sequence shown here is derived from an EMBL/GenBank/DDBJ whole genome shotgun (WGS) entry which is preliminary data.</text>
</comment>
<evidence type="ECO:0000256" key="4">
    <source>
        <dbReference type="ARBA" id="ARBA00022692"/>
    </source>
</evidence>
<dbReference type="InterPro" id="IPR050391">
    <property type="entry name" value="Mito_Metabolite_Transporter"/>
</dbReference>
<reference evidence="11" key="1">
    <citation type="submission" date="2022-10" db="EMBL/GenBank/DDBJ databases">
        <title>Determination and structural analysis of whole genome sequence of Sarocladium strictum F4-1.</title>
        <authorList>
            <person name="Hu L."/>
            <person name="Jiang Y."/>
        </authorList>
    </citation>
    <scope>NUCLEOTIDE SEQUENCE</scope>
    <source>
        <strain evidence="11">F4-1</strain>
    </source>
</reference>
<keyword evidence="6" id="KW-0496">Mitochondrion</keyword>
<evidence type="ECO:0000256" key="7">
    <source>
        <dbReference type="ARBA" id="ARBA00022989"/>
    </source>
</evidence>
<evidence type="ECO:0000256" key="2">
    <source>
        <dbReference type="ARBA" id="ARBA00006375"/>
    </source>
</evidence>
<evidence type="ECO:0000256" key="8">
    <source>
        <dbReference type="ARBA" id="ARBA00023136"/>
    </source>
</evidence>
<evidence type="ECO:0000256" key="9">
    <source>
        <dbReference type="PROSITE-ProRule" id="PRU00282"/>
    </source>
</evidence>
<keyword evidence="8 9" id="KW-0472">Membrane</keyword>
<dbReference type="Proteomes" id="UP001175261">
    <property type="component" value="Unassembled WGS sequence"/>
</dbReference>
<evidence type="ECO:0000256" key="1">
    <source>
        <dbReference type="ARBA" id="ARBA00004141"/>
    </source>
</evidence>
<organism evidence="11 12">
    <name type="scientific">Sarocladium strictum</name>
    <name type="common">Black bundle disease fungus</name>
    <name type="synonym">Acremonium strictum</name>
    <dbReference type="NCBI Taxonomy" id="5046"/>
    <lineage>
        <taxon>Eukaryota</taxon>
        <taxon>Fungi</taxon>
        <taxon>Dikarya</taxon>
        <taxon>Ascomycota</taxon>
        <taxon>Pezizomycotina</taxon>
        <taxon>Sordariomycetes</taxon>
        <taxon>Hypocreomycetidae</taxon>
        <taxon>Hypocreales</taxon>
        <taxon>Sarocladiaceae</taxon>
        <taxon>Sarocladium</taxon>
    </lineage>
</organism>
<comment type="subcellular location">
    <subcellularLocation>
        <location evidence="1">Membrane</location>
        <topology evidence="1">Multi-pass membrane protein</topology>
    </subcellularLocation>
</comment>
<accession>A0AA39GIL2</accession>
<dbReference type="Gene3D" id="1.50.40.10">
    <property type="entry name" value="Mitochondrial carrier domain"/>
    <property type="match status" value="1"/>
</dbReference>
<evidence type="ECO:0000313" key="11">
    <source>
        <dbReference type="EMBL" id="KAK0387861.1"/>
    </source>
</evidence>
<dbReference type="AlphaFoldDB" id="A0AA39GIL2"/>
<keyword evidence="5" id="KW-0677">Repeat</keyword>
<sequence>MAPNNKVKEPFWLGGAAASMAVCFTHPLDQTKYRMQVTQSQTTTFNTMYRFASRDGILSLWAGLSASIIRQSTYSTARFGGHTFLTEQLLAYTGEKNLSVMSNIACAGASGGLAGVIGNPAEVVLVRMCADGAKPVGQRFMYSNVFEAFVRTAREEGLQAFRKGITANIARSLLMNVSQIATYTSAKQYLVGSLGLADDVKTHAASSLLAGTMATTVCAPADVLKSRLQSTAGQSGLIGVLRLGIREEGPLFLMKGWLPAWLRLTPHTILTFVFMEQLRRLSTMGLPWLKVNEAKEVVLR</sequence>
<keyword evidence="4 9" id="KW-0812">Transmembrane</keyword>
<evidence type="ECO:0000256" key="10">
    <source>
        <dbReference type="RuleBase" id="RU000488"/>
    </source>
</evidence>
<feature type="repeat" description="Solcar" evidence="9">
    <location>
        <begin position="5"/>
        <end position="88"/>
    </location>
</feature>
<feature type="repeat" description="Solcar" evidence="9">
    <location>
        <begin position="198"/>
        <end position="281"/>
    </location>
</feature>